<name>A0A919FNJ2_9ACTN</name>
<dbReference type="Proteomes" id="UP000603708">
    <property type="component" value="Unassembled WGS sequence"/>
</dbReference>
<keyword evidence="2" id="KW-1185">Reference proteome</keyword>
<comment type="caution">
    <text evidence="1">The sequence shown here is derived from an EMBL/GenBank/DDBJ whole genome shotgun (WGS) entry which is preliminary data.</text>
</comment>
<reference evidence="1" key="1">
    <citation type="journal article" date="2014" name="Int. J. Syst. Evol. Microbiol.">
        <title>Complete genome sequence of Corynebacterium casei LMG S-19264T (=DSM 44701T), isolated from a smear-ripened cheese.</title>
        <authorList>
            <consortium name="US DOE Joint Genome Institute (JGI-PGF)"/>
            <person name="Walter F."/>
            <person name="Albersmeier A."/>
            <person name="Kalinowski J."/>
            <person name="Ruckert C."/>
        </authorList>
    </citation>
    <scope>NUCLEOTIDE SEQUENCE</scope>
    <source>
        <strain evidence="1">JCM 5069</strain>
    </source>
</reference>
<dbReference type="EMBL" id="BNCD01000001">
    <property type="protein sequence ID" value="GHH69048.1"/>
    <property type="molecule type" value="Genomic_DNA"/>
</dbReference>
<proteinExistence type="predicted"/>
<evidence type="ECO:0000313" key="1">
    <source>
        <dbReference type="EMBL" id="GHH69048.1"/>
    </source>
</evidence>
<reference evidence="1" key="2">
    <citation type="submission" date="2020-09" db="EMBL/GenBank/DDBJ databases">
        <authorList>
            <person name="Sun Q."/>
            <person name="Ohkuma M."/>
        </authorList>
    </citation>
    <scope>NUCLEOTIDE SEQUENCE</scope>
    <source>
        <strain evidence="1">JCM 5069</strain>
    </source>
</reference>
<organism evidence="1 2">
    <name type="scientific">Streptomyces sulfonofaciens</name>
    <dbReference type="NCBI Taxonomy" id="68272"/>
    <lineage>
        <taxon>Bacteria</taxon>
        <taxon>Bacillati</taxon>
        <taxon>Actinomycetota</taxon>
        <taxon>Actinomycetes</taxon>
        <taxon>Kitasatosporales</taxon>
        <taxon>Streptomycetaceae</taxon>
        <taxon>Streptomyces</taxon>
    </lineage>
</organism>
<protein>
    <submittedName>
        <fullName evidence="1">Uncharacterized protein</fullName>
    </submittedName>
</protein>
<dbReference type="RefSeq" id="WP_189928833.1">
    <property type="nucleotide sequence ID" value="NZ_BNCD01000001.1"/>
</dbReference>
<evidence type="ECO:0000313" key="2">
    <source>
        <dbReference type="Proteomes" id="UP000603708"/>
    </source>
</evidence>
<gene>
    <name evidence="1" type="ORF">GCM10018793_00890</name>
</gene>
<dbReference type="AlphaFoldDB" id="A0A919FNJ2"/>
<accession>A0A919FNJ2</accession>
<sequence length="107" mass="10632">MVAVPRAVQYLFPPAGRVLLGVGTSMAHQKVPRSSVELTWTCTGADGRQQCAPDANGDIDDITTYDAQDTGLAVCIAGVGLPAASVPVAPTGRGCTPAAPGAASAGP</sequence>